<dbReference type="Proteomes" id="UP000694520">
    <property type="component" value="Chromosome 27"/>
</dbReference>
<dbReference type="Gene3D" id="1.10.1450.10">
    <property type="entry name" value="Tetraspanin"/>
    <property type="match status" value="1"/>
</dbReference>
<gene>
    <name evidence="10" type="primary">TSPAN14</name>
</gene>
<feature type="transmembrane region" description="Helical" evidence="9">
    <location>
        <begin position="119"/>
        <end position="144"/>
    </location>
</feature>
<dbReference type="AlphaFoldDB" id="A0A8B9YU03"/>
<proteinExistence type="inferred from homology"/>
<dbReference type="SUPFAM" id="SSF48652">
    <property type="entry name" value="Tetraspanin"/>
    <property type="match status" value="1"/>
</dbReference>
<dbReference type="PANTHER" id="PTHR19282:SF261">
    <property type="entry name" value="TETRASPANIN-14"/>
    <property type="match status" value="1"/>
</dbReference>
<keyword evidence="8" id="KW-0325">Glycoprotein</keyword>
<keyword evidence="11" id="KW-1185">Reference proteome</keyword>
<feature type="transmembrane region" description="Helical" evidence="9">
    <location>
        <begin position="50"/>
        <end position="70"/>
    </location>
</feature>
<comment type="similarity">
    <text evidence="2">Belongs to the tetraspanin (TM4SF) family.</text>
</comment>
<keyword evidence="4 9" id="KW-0812">Transmembrane</keyword>
<dbReference type="PANTHER" id="PTHR19282">
    <property type="entry name" value="TETRASPANIN"/>
    <property type="match status" value="1"/>
</dbReference>
<evidence type="ECO:0000256" key="7">
    <source>
        <dbReference type="ARBA" id="ARBA00023157"/>
    </source>
</evidence>
<evidence type="ECO:0000256" key="6">
    <source>
        <dbReference type="ARBA" id="ARBA00023136"/>
    </source>
</evidence>
<evidence type="ECO:0000256" key="2">
    <source>
        <dbReference type="ARBA" id="ARBA00006840"/>
    </source>
</evidence>
<evidence type="ECO:0000256" key="4">
    <source>
        <dbReference type="ARBA" id="ARBA00022692"/>
    </source>
</evidence>
<evidence type="ECO:0000256" key="5">
    <source>
        <dbReference type="ARBA" id="ARBA00022989"/>
    </source>
</evidence>
<keyword evidence="7" id="KW-1015">Disulfide bond</keyword>
<dbReference type="InterPro" id="IPR018499">
    <property type="entry name" value="Tetraspanin/Peripherin"/>
</dbReference>
<dbReference type="GO" id="GO:0072659">
    <property type="term" value="P:protein localization to plasma membrane"/>
    <property type="evidence" value="ECO:0007669"/>
    <property type="project" value="Ensembl"/>
</dbReference>
<evidence type="ECO:0000256" key="9">
    <source>
        <dbReference type="SAM" id="Phobius"/>
    </source>
</evidence>
<name>A0A8B9YU03_BOSMU</name>
<keyword evidence="5 9" id="KW-1133">Transmembrane helix</keyword>
<evidence type="ECO:0000313" key="11">
    <source>
        <dbReference type="Proteomes" id="UP000694520"/>
    </source>
</evidence>
<keyword evidence="6 9" id="KW-0472">Membrane</keyword>
<keyword evidence="3" id="KW-1003">Cell membrane</keyword>
<dbReference type="Pfam" id="PF00335">
    <property type="entry name" value="Tetraspanin"/>
    <property type="match status" value="1"/>
</dbReference>
<evidence type="ECO:0000256" key="1">
    <source>
        <dbReference type="ARBA" id="ARBA00004651"/>
    </source>
</evidence>
<dbReference type="GO" id="GO:0097197">
    <property type="term" value="C:tetraspanin-enriched microdomain"/>
    <property type="evidence" value="ECO:0007669"/>
    <property type="project" value="Ensembl"/>
</dbReference>
<dbReference type="GeneTree" id="ENSGT00940000159235"/>
<dbReference type="GO" id="GO:0051604">
    <property type="term" value="P:protein maturation"/>
    <property type="evidence" value="ECO:0007669"/>
    <property type="project" value="Ensembl"/>
</dbReference>
<evidence type="ECO:0000256" key="3">
    <source>
        <dbReference type="ARBA" id="ARBA00022475"/>
    </source>
</evidence>
<dbReference type="GO" id="GO:0045747">
    <property type="term" value="P:positive regulation of Notch signaling pathway"/>
    <property type="evidence" value="ECO:0007669"/>
    <property type="project" value="Ensembl"/>
</dbReference>
<comment type="subcellular location">
    <subcellularLocation>
        <location evidence="1">Cell membrane</location>
        <topology evidence="1">Multi-pass membrane protein</topology>
    </subcellularLocation>
</comment>
<evidence type="ECO:0000256" key="8">
    <source>
        <dbReference type="ARBA" id="ARBA00023180"/>
    </source>
</evidence>
<dbReference type="CDD" id="cd03159">
    <property type="entry name" value="TM4SF9_like_LEL"/>
    <property type="match status" value="1"/>
</dbReference>
<dbReference type="InterPro" id="IPR008952">
    <property type="entry name" value="Tetraspanin_EC2_sf"/>
</dbReference>
<accession>A0A8B9YU03</accession>
<dbReference type="PROSITE" id="PS00421">
    <property type="entry name" value="TM4_1"/>
    <property type="match status" value="1"/>
</dbReference>
<organism evidence="10 11">
    <name type="scientific">Bos mutus grunniens</name>
    <name type="common">Wild yak</name>
    <name type="synonym">Bos grunniens</name>
    <dbReference type="NCBI Taxonomy" id="30521"/>
    <lineage>
        <taxon>Eukaryota</taxon>
        <taxon>Metazoa</taxon>
        <taxon>Chordata</taxon>
        <taxon>Craniata</taxon>
        <taxon>Vertebrata</taxon>
        <taxon>Euteleostomi</taxon>
        <taxon>Mammalia</taxon>
        <taxon>Eutheria</taxon>
        <taxon>Laurasiatheria</taxon>
        <taxon>Artiodactyla</taxon>
        <taxon>Ruminantia</taxon>
        <taxon>Pecora</taxon>
        <taxon>Bovidae</taxon>
        <taxon>Bovinae</taxon>
        <taxon>Bos</taxon>
    </lineage>
</organism>
<feature type="transmembrane region" description="Helical" evidence="9">
    <location>
        <begin position="91"/>
        <end position="113"/>
    </location>
</feature>
<dbReference type="GO" id="GO:0009986">
    <property type="term" value="C:cell surface"/>
    <property type="evidence" value="ECO:0007669"/>
    <property type="project" value="Ensembl"/>
</dbReference>
<dbReference type="Ensembl" id="ENSBGRT00000048541.1">
    <property type="protein sequence ID" value="ENSBGRP00000041853.1"/>
    <property type="gene ID" value="ENSBGRG00000026210.1"/>
</dbReference>
<dbReference type="FunFam" id="1.10.1450.10:FF:000001">
    <property type="entry name" value="Tetraspanin"/>
    <property type="match status" value="1"/>
</dbReference>
<reference evidence="10" key="2">
    <citation type="submission" date="2025-08" db="UniProtKB">
        <authorList>
            <consortium name="Ensembl"/>
        </authorList>
    </citation>
    <scope>IDENTIFICATION</scope>
</reference>
<reference evidence="10" key="3">
    <citation type="submission" date="2025-09" db="UniProtKB">
        <authorList>
            <consortium name="Ensembl"/>
        </authorList>
    </citation>
    <scope>IDENTIFICATION</scope>
</reference>
<reference evidence="10" key="1">
    <citation type="submission" date="2019-05" db="EMBL/GenBank/DDBJ databases">
        <authorList>
            <person name="Zhang S."/>
            <person name="Liu J."/>
        </authorList>
    </citation>
    <scope>NUCLEOTIDE SEQUENCE [LARGE SCALE GENOMIC DNA]</scope>
</reference>
<protein>
    <submittedName>
        <fullName evidence="10">Tetraspanin 14</fullName>
    </submittedName>
</protein>
<dbReference type="GO" id="GO:0019899">
    <property type="term" value="F:enzyme binding"/>
    <property type="evidence" value="ECO:0007669"/>
    <property type="project" value="Ensembl"/>
</dbReference>
<dbReference type="InterPro" id="IPR018503">
    <property type="entry name" value="Tetraspanin_CS"/>
</dbReference>
<sequence length="314" mass="35239">MHYYRYSNAEVSCWYKYLLFSYNIVFWVLINGGTTPAECTAVEQNNRGLLNFRGHELAGVVFLGVGLWAWSEKGVLSDLTKVTRMHGIDPVVLVLMVGVVMFTLGFAGCVGALRENICLLNFFCSTIVLIFFLELAVAVLAFLFQDWVRDRFREFFESNIRSYRDDIDLQNLIDSLQKANQCCGAYGPEDWDLNVYFNCSGASYSREKCGVPFSCCVPDPAQKVVNTQCGYDVRTQLKSKWDESIFTKGCIQALESWLPRNIYIVAGVFIAISLLQVCSHCPCGFLPAYNHTCPLESDFTRGKTLVAGGPRGQG</sequence>
<evidence type="ECO:0000313" key="10">
    <source>
        <dbReference type="Ensembl" id="ENSBGRP00000041853.1"/>
    </source>
</evidence>